<dbReference type="Gene3D" id="1.10.150.120">
    <property type="entry name" value="[2Fe-2S]-binding domain"/>
    <property type="match status" value="1"/>
</dbReference>
<dbReference type="PANTHER" id="PTHR44379">
    <property type="entry name" value="OXIDOREDUCTASE WITH IRON-SULFUR SUBUNIT"/>
    <property type="match status" value="1"/>
</dbReference>
<evidence type="ECO:0000256" key="4">
    <source>
        <dbReference type="ARBA" id="ARBA00023004"/>
    </source>
</evidence>
<evidence type="ECO:0000256" key="5">
    <source>
        <dbReference type="ARBA" id="ARBA00023014"/>
    </source>
</evidence>
<feature type="domain" description="2Fe-2S ferredoxin-type" evidence="6">
    <location>
        <begin position="1"/>
        <end position="77"/>
    </location>
</feature>
<dbReference type="HOGENOM" id="CLU_052511_3_0_6"/>
<dbReference type="EMBL" id="CP000109">
    <property type="protein sequence ID" value="ABB40827.1"/>
    <property type="molecule type" value="Genomic_DNA"/>
</dbReference>
<dbReference type="eggNOG" id="COG2080">
    <property type="taxonomic scope" value="Bacteria"/>
</dbReference>
<gene>
    <name evidence="7" type="ordered locus">Tcr_0231</name>
</gene>
<proteinExistence type="predicted"/>
<keyword evidence="1" id="KW-0001">2Fe-2S</keyword>
<dbReference type="CDD" id="cd00207">
    <property type="entry name" value="fer2"/>
    <property type="match status" value="1"/>
</dbReference>
<dbReference type="InterPro" id="IPR001041">
    <property type="entry name" value="2Fe-2S_ferredoxin-type"/>
</dbReference>
<dbReference type="STRING" id="317025.Tcr_0231"/>
<evidence type="ECO:0000256" key="1">
    <source>
        <dbReference type="ARBA" id="ARBA00022714"/>
    </source>
</evidence>
<dbReference type="InterPro" id="IPR036010">
    <property type="entry name" value="2Fe-2S_ferredoxin-like_sf"/>
</dbReference>
<dbReference type="PANTHER" id="PTHR44379:SF2">
    <property type="entry name" value="BLR6218 PROTEIN"/>
    <property type="match status" value="1"/>
</dbReference>
<keyword evidence="2" id="KW-0479">Metal-binding</keyword>
<dbReference type="PROSITE" id="PS00197">
    <property type="entry name" value="2FE2S_FER_1"/>
    <property type="match status" value="1"/>
</dbReference>
<protein>
    <submittedName>
        <fullName evidence="7">Oxidoreductase with a 2Fe-2S binding domain</fullName>
    </submittedName>
</protein>
<dbReference type="InterPro" id="IPR002888">
    <property type="entry name" value="2Fe-2S-bd"/>
</dbReference>
<keyword evidence="3" id="KW-0560">Oxidoreductase</keyword>
<dbReference type="GO" id="GO:0016491">
    <property type="term" value="F:oxidoreductase activity"/>
    <property type="evidence" value="ECO:0007669"/>
    <property type="project" value="UniProtKB-KW"/>
</dbReference>
<reference evidence="7" key="1">
    <citation type="submission" date="2006-07" db="EMBL/GenBank/DDBJ databases">
        <title>Complete sequence of Thiomicrospira crunogena XCL-2.</title>
        <authorList>
            <consortium name="US DOE Joint Genome Institute"/>
            <person name="Copeland A."/>
            <person name="Lucas S."/>
            <person name="Lapidus A."/>
            <person name="Barry K."/>
            <person name="Detter J.C."/>
            <person name="Glavina del Rio T."/>
            <person name="Hammon N."/>
            <person name="Israni S."/>
            <person name="Dalin E."/>
            <person name="Tice H."/>
            <person name="Pitluck S."/>
            <person name="Chain P."/>
            <person name="Malfatti S."/>
            <person name="Shin M."/>
            <person name="Vergez L."/>
            <person name="Schmutz J."/>
            <person name="Larimer F."/>
            <person name="Land M."/>
            <person name="Hauser L."/>
            <person name="Kyrpides N."/>
            <person name="Lykidis A."/>
            <person name="Scott K.M."/>
            <person name="Sievert S."/>
            <person name="Kerfeld C."/>
            <person name="Freyermuth S."/>
            <person name="Dobrinski K."/>
            <person name="Boller A."/>
            <person name="Fitzpatrick K."/>
            <person name="Thoma P."/>
            <person name="Moore J."/>
            <person name="Richardson P."/>
        </authorList>
    </citation>
    <scope>NUCLEOTIDE SEQUENCE</scope>
    <source>
        <strain evidence="7">XCL-2</strain>
    </source>
</reference>
<keyword evidence="4" id="KW-0408">Iron</keyword>
<dbReference type="InterPro" id="IPR036884">
    <property type="entry name" value="2Fe-2S-bd_dom_sf"/>
</dbReference>
<dbReference type="GO" id="GO:0051537">
    <property type="term" value="F:2 iron, 2 sulfur cluster binding"/>
    <property type="evidence" value="ECO:0007669"/>
    <property type="project" value="UniProtKB-KW"/>
</dbReference>
<accession>Q31J46</accession>
<dbReference type="SUPFAM" id="SSF47741">
    <property type="entry name" value="CO dehydrogenase ISP C-domain like"/>
    <property type="match status" value="1"/>
</dbReference>
<dbReference type="GO" id="GO:0046872">
    <property type="term" value="F:metal ion binding"/>
    <property type="evidence" value="ECO:0007669"/>
    <property type="project" value="UniProtKB-KW"/>
</dbReference>
<dbReference type="KEGG" id="tcx:Tcr_0231"/>
<dbReference type="PROSITE" id="PS51085">
    <property type="entry name" value="2FE2S_FER_2"/>
    <property type="match status" value="1"/>
</dbReference>
<evidence type="ECO:0000256" key="2">
    <source>
        <dbReference type="ARBA" id="ARBA00022723"/>
    </source>
</evidence>
<dbReference type="FunFam" id="3.10.20.30:FF:000020">
    <property type="entry name" value="Xanthine dehydrogenase iron-sulfur subunit"/>
    <property type="match status" value="1"/>
</dbReference>
<dbReference type="Pfam" id="PF00111">
    <property type="entry name" value="Fer2"/>
    <property type="match status" value="1"/>
</dbReference>
<dbReference type="OrthoDB" id="9775084at2"/>
<dbReference type="InterPro" id="IPR051452">
    <property type="entry name" value="Diverse_Oxidoreductases"/>
</dbReference>
<evidence type="ECO:0000313" key="7">
    <source>
        <dbReference type="EMBL" id="ABB40827.1"/>
    </source>
</evidence>
<dbReference type="Gene3D" id="3.10.20.30">
    <property type="match status" value="1"/>
</dbReference>
<dbReference type="Pfam" id="PF01799">
    <property type="entry name" value="Fer2_2"/>
    <property type="match status" value="1"/>
</dbReference>
<dbReference type="InterPro" id="IPR006058">
    <property type="entry name" value="2Fe2S_fd_BS"/>
</dbReference>
<organism evidence="7">
    <name type="scientific">Hydrogenovibrio crunogenus (strain DSM 25203 / XCL-2)</name>
    <name type="common">Thiomicrospira crunogena</name>
    <dbReference type="NCBI Taxonomy" id="317025"/>
    <lineage>
        <taxon>Bacteria</taxon>
        <taxon>Pseudomonadati</taxon>
        <taxon>Pseudomonadota</taxon>
        <taxon>Gammaproteobacteria</taxon>
        <taxon>Thiotrichales</taxon>
        <taxon>Piscirickettsiaceae</taxon>
        <taxon>Hydrogenovibrio</taxon>
    </lineage>
</organism>
<evidence type="ECO:0000256" key="3">
    <source>
        <dbReference type="ARBA" id="ARBA00023002"/>
    </source>
</evidence>
<dbReference type="SUPFAM" id="SSF54292">
    <property type="entry name" value="2Fe-2S ferredoxin-like"/>
    <property type="match status" value="1"/>
</dbReference>
<evidence type="ECO:0000259" key="6">
    <source>
        <dbReference type="PROSITE" id="PS51085"/>
    </source>
</evidence>
<name>Q31J46_HYDCU</name>
<keyword evidence="5" id="KW-0411">Iron-sulfur</keyword>
<dbReference type="InterPro" id="IPR012675">
    <property type="entry name" value="Beta-grasp_dom_sf"/>
</dbReference>
<sequence length="152" mass="16613">MKLSLVVNDKNYSVDVDSDTPLLWVLRDHLQLNGTKFGCGEGLCGACTVLIEGKPIRSCSYPISSLNGQTVTTIEGVNPNHPVVQAWTKLDVPQCGYCQSGQILSAVDLLDKTPNLTDEDVQSAMRNICRCGTYPEIKKAVELSTELKRKEA</sequence>
<dbReference type="AlphaFoldDB" id="Q31J46"/>